<dbReference type="Gramene" id="C.cajan_17723.t">
    <property type="protein sequence ID" value="C.cajan_17723.t"/>
    <property type="gene ID" value="C.cajan_17723"/>
</dbReference>
<evidence type="ECO:0000256" key="7">
    <source>
        <dbReference type="ARBA" id="ARBA00025911"/>
    </source>
</evidence>
<accession>A0A151T9E0</accession>
<dbReference type="PRINTS" id="PR00616">
    <property type="entry name" value="CCAATSUBUNTB"/>
</dbReference>
<evidence type="ECO:0000256" key="1">
    <source>
        <dbReference type="ARBA" id="ARBA00004123"/>
    </source>
</evidence>
<evidence type="ECO:0000256" key="8">
    <source>
        <dbReference type="RuleBase" id="RU367155"/>
    </source>
</evidence>
<evidence type="ECO:0000256" key="6">
    <source>
        <dbReference type="ARBA" id="ARBA00023242"/>
    </source>
</evidence>
<evidence type="ECO:0000256" key="5">
    <source>
        <dbReference type="ARBA" id="ARBA00023163"/>
    </source>
</evidence>
<keyword evidence="2 8" id="KW-0805">Transcription regulation</keyword>
<dbReference type="PROSITE" id="PS51152">
    <property type="entry name" value="NFYA_HAP2_2"/>
    <property type="match status" value="1"/>
</dbReference>
<evidence type="ECO:0000256" key="4">
    <source>
        <dbReference type="ARBA" id="ARBA00023159"/>
    </source>
</evidence>
<feature type="region of interest" description="Disordered" evidence="9">
    <location>
        <begin position="62"/>
        <end position="83"/>
    </location>
</feature>
<dbReference type="SMART" id="SM00521">
    <property type="entry name" value="CBF"/>
    <property type="match status" value="1"/>
</dbReference>
<dbReference type="GO" id="GO:0003677">
    <property type="term" value="F:DNA binding"/>
    <property type="evidence" value="ECO:0007669"/>
    <property type="project" value="UniProtKB-KW"/>
</dbReference>
<dbReference type="EMBL" id="CM003609">
    <property type="protein sequence ID" value="KYP63667.1"/>
    <property type="molecule type" value="Genomic_DNA"/>
</dbReference>
<evidence type="ECO:0000256" key="3">
    <source>
        <dbReference type="ARBA" id="ARBA00023125"/>
    </source>
</evidence>
<protein>
    <recommendedName>
        <fullName evidence="8">Nuclear transcription factor Y subunit</fullName>
    </recommendedName>
</protein>
<reference evidence="10 11" key="1">
    <citation type="journal article" date="2012" name="Nat. Biotechnol.">
        <title>Draft genome sequence of pigeonpea (Cajanus cajan), an orphan legume crop of resource-poor farmers.</title>
        <authorList>
            <person name="Varshney R.K."/>
            <person name="Chen W."/>
            <person name="Li Y."/>
            <person name="Bharti A.K."/>
            <person name="Saxena R.K."/>
            <person name="Schlueter J.A."/>
            <person name="Donoghue M.T."/>
            <person name="Azam S."/>
            <person name="Fan G."/>
            <person name="Whaley A.M."/>
            <person name="Farmer A.D."/>
            <person name="Sheridan J."/>
            <person name="Iwata A."/>
            <person name="Tuteja R."/>
            <person name="Penmetsa R.V."/>
            <person name="Wu W."/>
            <person name="Upadhyaya H.D."/>
            <person name="Yang S.P."/>
            <person name="Shah T."/>
            <person name="Saxena K.B."/>
            <person name="Michael T."/>
            <person name="McCombie W.R."/>
            <person name="Yang B."/>
            <person name="Zhang G."/>
            <person name="Yang H."/>
            <person name="Wang J."/>
            <person name="Spillane C."/>
            <person name="Cook D.R."/>
            <person name="May G.D."/>
            <person name="Xu X."/>
            <person name="Jackson S.A."/>
        </authorList>
    </citation>
    <scope>NUCLEOTIDE SEQUENCE [LARGE SCALE GENOMIC DNA]</scope>
    <source>
        <strain evidence="11">cv. Asha</strain>
    </source>
</reference>
<keyword evidence="5 8" id="KW-0804">Transcription</keyword>
<comment type="function">
    <text evidence="8">Component of the sequence-specific heterotrimeric transcription factor (NF-Y) which specifically recognizes a 5'-CCAAT-3' box motif found in the promoters of its target genes.</text>
</comment>
<comment type="subcellular location">
    <subcellularLocation>
        <location evidence="1 8">Nucleus</location>
    </subcellularLocation>
</comment>
<organism evidence="10 11">
    <name type="scientific">Cajanus cajan</name>
    <name type="common">Pigeon pea</name>
    <name type="synonym">Cajanus indicus</name>
    <dbReference type="NCBI Taxonomy" id="3821"/>
    <lineage>
        <taxon>Eukaryota</taxon>
        <taxon>Viridiplantae</taxon>
        <taxon>Streptophyta</taxon>
        <taxon>Embryophyta</taxon>
        <taxon>Tracheophyta</taxon>
        <taxon>Spermatophyta</taxon>
        <taxon>Magnoliopsida</taxon>
        <taxon>eudicotyledons</taxon>
        <taxon>Gunneridae</taxon>
        <taxon>Pentapetalae</taxon>
        <taxon>rosids</taxon>
        <taxon>fabids</taxon>
        <taxon>Fabales</taxon>
        <taxon>Fabaceae</taxon>
        <taxon>Papilionoideae</taxon>
        <taxon>50 kb inversion clade</taxon>
        <taxon>NPAAA clade</taxon>
        <taxon>indigoferoid/millettioid clade</taxon>
        <taxon>Phaseoleae</taxon>
        <taxon>Cajanus</taxon>
    </lineage>
</organism>
<dbReference type="GO" id="GO:0016602">
    <property type="term" value="C:CCAAT-binding factor complex"/>
    <property type="evidence" value="ECO:0007669"/>
    <property type="project" value="InterPro"/>
</dbReference>
<dbReference type="OMA" id="PRQDFRF"/>
<gene>
    <name evidence="10" type="ORF">KK1_018246</name>
</gene>
<dbReference type="Gene3D" id="6.10.250.2430">
    <property type="match status" value="1"/>
</dbReference>
<dbReference type="STRING" id="3821.A0A151T9E0"/>
<keyword evidence="11" id="KW-1185">Reference proteome</keyword>
<evidence type="ECO:0000313" key="11">
    <source>
        <dbReference type="Proteomes" id="UP000075243"/>
    </source>
</evidence>
<comment type="subunit">
    <text evidence="7">Heterotrimeric transcription factor composed of three components, NF-YA, NF-YB and NF-YC. NF-YB and NF-YC must interact and dimerize for NF-YA association and DNA binding.</text>
</comment>
<comment type="similarity">
    <text evidence="8">Belongs to the NFYA/HAP2 subunit family.</text>
</comment>
<keyword evidence="3 8" id="KW-0238">DNA-binding</keyword>
<sequence length="350" mass="38539">MKNLWEKDSSSTHLTSPYVLGRSSWGTSSDSDVQQSSMSKSLTLKMGVFPQQYRNTKSLSFQYQDRDSSSTQSTDQSYPEVASAQSGQISVRCSNSSVCSTLNTTGVKSVESVIRSSMGSQDFTFTPSQLGHNQSLTHAAFHFAEPCFGGLLPAAYGPQPNVHHAQLVGMAPVRIPLPLDLSEEPIYVNAKQYHAILRRRQYRAKLEAQNKLIKERKPYLHESRHLHALKRARGSGGRFLNTKKLQESKLTLANRGLDVSSRTQLNLGGNMSETKVHQVKNLNYRDGVSTTTCSDVTSASNSDGVFQQHESDFRLCGYPSHIGRNMQGYSADISGCGGGSGNRHRLSVLM</sequence>
<keyword evidence="4" id="KW-0010">Activator</keyword>
<dbReference type="AlphaFoldDB" id="A0A151T9E0"/>
<dbReference type="GO" id="GO:0003700">
    <property type="term" value="F:DNA-binding transcription factor activity"/>
    <property type="evidence" value="ECO:0007669"/>
    <property type="project" value="UniProtKB-UniRule"/>
</dbReference>
<keyword evidence="6 8" id="KW-0539">Nucleus</keyword>
<evidence type="ECO:0000256" key="9">
    <source>
        <dbReference type="SAM" id="MobiDB-lite"/>
    </source>
</evidence>
<name>A0A151T9E0_CAJCA</name>
<dbReference type="Proteomes" id="UP000075243">
    <property type="component" value="Chromosome 7"/>
</dbReference>
<proteinExistence type="inferred from homology"/>
<dbReference type="InterPro" id="IPR001289">
    <property type="entry name" value="NFYA"/>
</dbReference>
<dbReference type="Pfam" id="PF02045">
    <property type="entry name" value="CBFB_NFYA"/>
    <property type="match status" value="1"/>
</dbReference>
<dbReference type="PANTHER" id="PTHR12632">
    <property type="entry name" value="TRANSCRIPTION FACTOR NF-Y ALPHA-RELATED"/>
    <property type="match status" value="1"/>
</dbReference>
<dbReference type="InterPro" id="IPR018362">
    <property type="entry name" value="CCAAT-binding_factor_CS"/>
</dbReference>
<evidence type="ECO:0000313" key="10">
    <source>
        <dbReference type="EMBL" id="KYP63667.1"/>
    </source>
</evidence>
<evidence type="ECO:0000256" key="2">
    <source>
        <dbReference type="ARBA" id="ARBA00023015"/>
    </source>
</evidence>
<dbReference type="PROSITE" id="PS00686">
    <property type="entry name" value="NFYA_HAP2_1"/>
    <property type="match status" value="1"/>
</dbReference>